<dbReference type="EMBL" id="BGZK01000543">
    <property type="protein sequence ID" value="GBP49361.1"/>
    <property type="molecule type" value="Genomic_DNA"/>
</dbReference>
<accession>A0A4C1WE15</accession>
<comment type="caution">
    <text evidence="1">The sequence shown here is derived from an EMBL/GenBank/DDBJ whole genome shotgun (WGS) entry which is preliminary data.</text>
</comment>
<gene>
    <name evidence="1" type="ORF">EVAR_24666_1</name>
</gene>
<organism evidence="1 2">
    <name type="scientific">Eumeta variegata</name>
    <name type="common">Bagworm moth</name>
    <name type="synonym">Eumeta japonica</name>
    <dbReference type="NCBI Taxonomy" id="151549"/>
    <lineage>
        <taxon>Eukaryota</taxon>
        <taxon>Metazoa</taxon>
        <taxon>Ecdysozoa</taxon>
        <taxon>Arthropoda</taxon>
        <taxon>Hexapoda</taxon>
        <taxon>Insecta</taxon>
        <taxon>Pterygota</taxon>
        <taxon>Neoptera</taxon>
        <taxon>Endopterygota</taxon>
        <taxon>Lepidoptera</taxon>
        <taxon>Glossata</taxon>
        <taxon>Ditrysia</taxon>
        <taxon>Tineoidea</taxon>
        <taxon>Psychidae</taxon>
        <taxon>Oiketicinae</taxon>
        <taxon>Eumeta</taxon>
    </lineage>
</organism>
<keyword evidence="2" id="KW-1185">Reference proteome</keyword>
<evidence type="ECO:0000313" key="1">
    <source>
        <dbReference type="EMBL" id="GBP49361.1"/>
    </source>
</evidence>
<sequence length="244" mass="27819">MLDFIANDYELNPSICVYMEVSDERTTTIDHPNDRGTSKPNFAAVHTTIPKSVLILQRPIMIVAGFSHPMGERVVKDRRHRRGGDARGQRLIVLSEARSERFNLPQDKISSARSPLATVKFPRYGSQTQAFGANFDLVLQRVPEKKSCAREATSARRRPEPRIVEPPIGYQWFSTIARAENRGGIRTVPNQQTKQAKLQLQSLIPSRRTRHCVHRIESPAISRMGVAIRFHRPPSELQRNFLYL</sequence>
<protein>
    <submittedName>
        <fullName evidence="1">Uncharacterized protein</fullName>
    </submittedName>
</protein>
<dbReference type="AlphaFoldDB" id="A0A4C1WE15"/>
<proteinExistence type="predicted"/>
<evidence type="ECO:0000313" key="2">
    <source>
        <dbReference type="Proteomes" id="UP000299102"/>
    </source>
</evidence>
<name>A0A4C1WE15_EUMVA</name>
<reference evidence="1 2" key="1">
    <citation type="journal article" date="2019" name="Commun. Biol.">
        <title>The bagworm genome reveals a unique fibroin gene that provides high tensile strength.</title>
        <authorList>
            <person name="Kono N."/>
            <person name="Nakamura H."/>
            <person name="Ohtoshi R."/>
            <person name="Tomita M."/>
            <person name="Numata K."/>
            <person name="Arakawa K."/>
        </authorList>
    </citation>
    <scope>NUCLEOTIDE SEQUENCE [LARGE SCALE GENOMIC DNA]</scope>
</reference>
<dbReference type="Proteomes" id="UP000299102">
    <property type="component" value="Unassembled WGS sequence"/>
</dbReference>